<evidence type="ECO:0000313" key="3">
    <source>
        <dbReference type="Proteomes" id="UP000518266"/>
    </source>
</evidence>
<accession>A0A7J5Z815</accession>
<gene>
    <name evidence="2" type="ORF">F7725_009088</name>
</gene>
<dbReference type="Proteomes" id="UP000518266">
    <property type="component" value="Unassembled WGS sequence"/>
</dbReference>
<name>A0A7J5Z815_DISMA</name>
<feature type="compositionally biased region" description="Polar residues" evidence="1">
    <location>
        <begin position="46"/>
        <end position="60"/>
    </location>
</feature>
<organism evidence="2 3">
    <name type="scientific">Dissostichus mawsoni</name>
    <name type="common">Antarctic cod</name>
    <dbReference type="NCBI Taxonomy" id="36200"/>
    <lineage>
        <taxon>Eukaryota</taxon>
        <taxon>Metazoa</taxon>
        <taxon>Chordata</taxon>
        <taxon>Craniata</taxon>
        <taxon>Vertebrata</taxon>
        <taxon>Euteleostomi</taxon>
        <taxon>Actinopterygii</taxon>
        <taxon>Neopterygii</taxon>
        <taxon>Teleostei</taxon>
        <taxon>Neoteleostei</taxon>
        <taxon>Acanthomorphata</taxon>
        <taxon>Eupercaria</taxon>
        <taxon>Perciformes</taxon>
        <taxon>Notothenioidei</taxon>
        <taxon>Nototheniidae</taxon>
        <taxon>Dissostichus</taxon>
    </lineage>
</organism>
<evidence type="ECO:0000313" key="2">
    <source>
        <dbReference type="EMBL" id="KAF3857229.1"/>
    </source>
</evidence>
<reference evidence="2 3" key="1">
    <citation type="submission" date="2020-03" db="EMBL/GenBank/DDBJ databases">
        <title>Dissostichus mawsoni Genome sequencing and assembly.</title>
        <authorList>
            <person name="Park H."/>
        </authorList>
    </citation>
    <scope>NUCLEOTIDE SEQUENCE [LARGE SCALE GENOMIC DNA]</scope>
    <source>
        <strain evidence="2">DM0001</strain>
        <tissue evidence="2">Muscle</tissue>
    </source>
</reference>
<keyword evidence="3" id="KW-1185">Reference proteome</keyword>
<dbReference type="EMBL" id="JAAKFY010000005">
    <property type="protein sequence ID" value="KAF3857229.1"/>
    <property type="molecule type" value="Genomic_DNA"/>
</dbReference>
<comment type="caution">
    <text evidence="2">The sequence shown here is derived from an EMBL/GenBank/DDBJ whole genome shotgun (WGS) entry which is preliminary data.</text>
</comment>
<proteinExistence type="predicted"/>
<sequence length="174" mass="19092">MLRITNLIDCQGNTAGCGRTHMAPTPTGLRRVLRKRPVTQPRPSAILTSSPPLPQKTSSSFQGPVLRGLGRAFSVGELITHAPDLRFLMNNIDRWGTTVLLLCMLPVGKSELQNHFALGLFVTPPQTQRQTQRQADGGPILFRAISSSPSSRLNNTYSLLLLLLLLHKNPLIPI</sequence>
<evidence type="ECO:0000256" key="1">
    <source>
        <dbReference type="SAM" id="MobiDB-lite"/>
    </source>
</evidence>
<dbReference type="AlphaFoldDB" id="A0A7J5Z815"/>
<feature type="region of interest" description="Disordered" evidence="1">
    <location>
        <begin position="35"/>
        <end position="60"/>
    </location>
</feature>
<protein>
    <submittedName>
        <fullName evidence="2">Uncharacterized protein</fullName>
    </submittedName>
</protein>